<feature type="region of interest" description="Disordered" evidence="6">
    <location>
        <begin position="1"/>
        <end position="62"/>
    </location>
</feature>
<dbReference type="InterPro" id="IPR005828">
    <property type="entry name" value="MFS_sugar_transport-like"/>
</dbReference>
<dbReference type="GO" id="GO:0005351">
    <property type="term" value="F:carbohydrate:proton symporter activity"/>
    <property type="evidence" value="ECO:0007669"/>
    <property type="project" value="TreeGrafter"/>
</dbReference>
<evidence type="ECO:0000256" key="5">
    <source>
        <dbReference type="ARBA" id="ARBA00023136"/>
    </source>
</evidence>
<comment type="subcellular location">
    <subcellularLocation>
        <location evidence="1">Membrane</location>
        <topology evidence="1">Multi-pass membrane protein</topology>
    </subcellularLocation>
</comment>
<comment type="caution">
    <text evidence="9">The sequence shown here is derived from an EMBL/GenBank/DDBJ whole genome shotgun (WGS) entry which is preliminary data.</text>
</comment>
<evidence type="ECO:0000256" key="6">
    <source>
        <dbReference type="SAM" id="MobiDB-lite"/>
    </source>
</evidence>
<accession>A0A2P6TX25</accession>
<dbReference type="Gene3D" id="1.20.1250.20">
    <property type="entry name" value="MFS general substrate transporter like domains"/>
    <property type="match status" value="1"/>
</dbReference>
<keyword evidence="4 7" id="KW-1133">Transmembrane helix</keyword>
<comment type="similarity">
    <text evidence="2">Belongs to the major facilitator superfamily. Sugar transporter (TC 2.A.1.1) family.</text>
</comment>
<evidence type="ECO:0000256" key="4">
    <source>
        <dbReference type="ARBA" id="ARBA00022989"/>
    </source>
</evidence>
<dbReference type="InterPro" id="IPR020846">
    <property type="entry name" value="MFS_dom"/>
</dbReference>
<feature type="transmembrane region" description="Helical" evidence="7">
    <location>
        <begin position="115"/>
        <end position="134"/>
    </location>
</feature>
<feature type="transmembrane region" description="Helical" evidence="7">
    <location>
        <begin position="154"/>
        <end position="175"/>
    </location>
</feature>
<dbReference type="PROSITE" id="PS50850">
    <property type="entry name" value="MFS"/>
    <property type="match status" value="1"/>
</dbReference>
<evidence type="ECO:0000259" key="8">
    <source>
        <dbReference type="PROSITE" id="PS50850"/>
    </source>
</evidence>
<keyword evidence="10" id="KW-1185">Reference proteome</keyword>
<evidence type="ECO:0000256" key="1">
    <source>
        <dbReference type="ARBA" id="ARBA00004141"/>
    </source>
</evidence>
<keyword evidence="5 7" id="KW-0472">Membrane</keyword>
<evidence type="ECO:0000256" key="7">
    <source>
        <dbReference type="SAM" id="Phobius"/>
    </source>
</evidence>
<dbReference type="PROSITE" id="PS00216">
    <property type="entry name" value="SUGAR_TRANSPORT_1"/>
    <property type="match status" value="2"/>
</dbReference>
<dbReference type="InterPro" id="IPR003663">
    <property type="entry name" value="Sugar/inositol_transpt"/>
</dbReference>
<feature type="transmembrane region" description="Helical" evidence="7">
    <location>
        <begin position="417"/>
        <end position="438"/>
    </location>
</feature>
<feature type="transmembrane region" description="Helical" evidence="7">
    <location>
        <begin position="245"/>
        <end position="269"/>
    </location>
</feature>
<dbReference type="GO" id="GO:0016020">
    <property type="term" value="C:membrane"/>
    <property type="evidence" value="ECO:0007669"/>
    <property type="project" value="UniProtKB-SubCell"/>
</dbReference>
<dbReference type="InterPro" id="IPR036259">
    <property type="entry name" value="MFS_trans_sf"/>
</dbReference>
<feature type="transmembrane region" description="Helical" evidence="7">
    <location>
        <begin position="352"/>
        <end position="373"/>
    </location>
</feature>
<dbReference type="CDD" id="cd17315">
    <property type="entry name" value="MFS_GLUT_like"/>
    <property type="match status" value="1"/>
</dbReference>
<dbReference type="PRINTS" id="PR00171">
    <property type="entry name" value="SUGRTRNSPORT"/>
</dbReference>
<feature type="compositionally biased region" description="Low complexity" evidence="6">
    <location>
        <begin position="1"/>
        <end position="15"/>
    </location>
</feature>
<feature type="transmembrane region" description="Helical" evidence="7">
    <location>
        <begin position="385"/>
        <end position="405"/>
    </location>
</feature>
<dbReference type="NCBIfam" id="TIGR00879">
    <property type="entry name" value="SP"/>
    <property type="match status" value="1"/>
</dbReference>
<proteinExistence type="inferred from homology"/>
<feature type="transmembrane region" description="Helical" evidence="7">
    <location>
        <begin position="275"/>
        <end position="293"/>
    </location>
</feature>
<protein>
    <submittedName>
        <fullName evidence="9">Plastidic glucose transporter 4</fullName>
    </submittedName>
</protein>
<dbReference type="PANTHER" id="PTHR48022">
    <property type="entry name" value="PLASTIDIC GLUCOSE TRANSPORTER 4"/>
    <property type="match status" value="1"/>
</dbReference>
<dbReference type="AlphaFoldDB" id="A0A2P6TX25"/>
<evidence type="ECO:0000256" key="2">
    <source>
        <dbReference type="ARBA" id="ARBA00010992"/>
    </source>
</evidence>
<sequence>MPAAVAALPSALAPAPTHPSPRLRAQQHQRSSLLRVAARQRRHGMSGGAPLPPGRRSDEALPLFPADASPTMASLKHRAGQGSLGDVTVPHALADERGGAGGPAPTGGLSGLAPLVLLCVAVASMGAFSFGYALGVVNGPLGALSSSLGFGGDAFRQGLVVSSVLAGAAVGSVAGSGLADSLGRKKAFLLDSVPMLAGALVCASAQGLAGMLAGRLLTGIGIGLSSALVPLYISEISPTHLRGTLGSINQLMICVGILAALLVNVALPATQWRTMFGLAALPAALLGLGMLACPESPTWLQLKGRRREAAEIGEKLWGEEAAAAQLGAAKASEGGAGEPSWGEVLSSRAARIGVMLFLFQQFSGINAIVYFSSSVFEKAGIQSGALASAAVGATNVLGTVVAAGLMDKAGRKQLMTLSFAGMGLSMLAMAAGLSLPFLSGMTGAIALVGTLSYILCFALGAGPVPGLLVPEITAARIRGRAVSLAMVTHWVCNFAIGQLFLTAVGAFGVPAVYLFFATVCFACVAWSDGMQATVAAYRPSAAQMRVSARRWQPGGSGAGLRRPLAVLSGRRQLGGVARAAQPEPSSAPHDAEVVTLKEVASALAQLSSSIKTGFQALDDKQAEQGRLLAKQGRKLDEQNRMLAAHGRLLGGMAENVVRLRRHAQGDDVPLRRSVEIDALDGMLPICSLAGLPANMGSLLHGVAYSSTAFNCLFMVVEKMMQDEAAERGIVLPACPGDTLAAKAGWLRQARQTLRQLRRKKRGKAAWEPACNGLVAYAEAAGFPADSSRQLAFLSKEKHRGLALMLLAADATGKLFERVEMDGAPILHVTSEGLQLDLLEIKAQPTVIDEAVQQLQAQANILVLALALSNAAALQESGPLQVVATVEVAAGRPDQQAVKFWESQQLLVGGKGPAPQVPMQLRIRH</sequence>
<keyword evidence="9" id="KW-0762">Sugar transport</keyword>
<dbReference type="Pfam" id="PF00083">
    <property type="entry name" value="Sugar_tr"/>
    <property type="match status" value="1"/>
</dbReference>
<dbReference type="PROSITE" id="PS00217">
    <property type="entry name" value="SUGAR_TRANSPORT_2"/>
    <property type="match status" value="1"/>
</dbReference>
<evidence type="ECO:0000256" key="3">
    <source>
        <dbReference type="ARBA" id="ARBA00022692"/>
    </source>
</evidence>
<feature type="domain" description="Major facilitator superfamily (MFS) profile" evidence="8">
    <location>
        <begin position="119"/>
        <end position="535"/>
    </location>
</feature>
<reference evidence="9 10" key="1">
    <citation type="journal article" date="2018" name="Plant J.">
        <title>Genome sequences of Chlorella sorokiniana UTEX 1602 and Micractinium conductrix SAG 241.80: implications to maltose excretion by a green alga.</title>
        <authorList>
            <person name="Arriola M.B."/>
            <person name="Velmurugan N."/>
            <person name="Zhang Y."/>
            <person name="Plunkett M.H."/>
            <person name="Hondzo H."/>
            <person name="Barney B.M."/>
        </authorList>
    </citation>
    <scope>NUCLEOTIDE SEQUENCE [LARGE SCALE GENOMIC DNA]</scope>
    <source>
        <strain evidence="10">UTEX 1602</strain>
    </source>
</reference>
<evidence type="ECO:0000313" key="10">
    <source>
        <dbReference type="Proteomes" id="UP000239899"/>
    </source>
</evidence>
<dbReference type="PANTHER" id="PTHR48022:SF2">
    <property type="entry name" value="PLASTIDIC GLUCOSE TRANSPORTER 4"/>
    <property type="match status" value="1"/>
</dbReference>
<dbReference type="Proteomes" id="UP000239899">
    <property type="component" value="Unassembled WGS sequence"/>
</dbReference>
<name>A0A2P6TX25_CHLSO</name>
<feature type="transmembrane region" description="Helical" evidence="7">
    <location>
        <begin position="212"/>
        <end position="233"/>
    </location>
</feature>
<keyword evidence="9" id="KW-0813">Transport</keyword>
<keyword evidence="3 7" id="KW-0812">Transmembrane</keyword>
<dbReference type="OrthoDB" id="6612291at2759"/>
<gene>
    <name evidence="9" type="ORF">C2E21_2750</name>
</gene>
<dbReference type="InterPro" id="IPR005829">
    <property type="entry name" value="Sugar_transporter_CS"/>
</dbReference>
<feature type="transmembrane region" description="Helical" evidence="7">
    <location>
        <begin position="444"/>
        <end position="469"/>
    </location>
</feature>
<dbReference type="SUPFAM" id="SSF103473">
    <property type="entry name" value="MFS general substrate transporter"/>
    <property type="match status" value="1"/>
</dbReference>
<evidence type="ECO:0000313" key="9">
    <source>
        <dbReference type="EMBL" id="PRW58607.1"/>
    </source>
</evidence>
<dbReference type="EMBL" id="LHPG02000005">
    <property type="protein sequence ID" value="PRW58607.1"/>
    <property type="molecule type" value="Genomic_DNA"/>
</dbReference>
<organism evidence="9 10">
    <name type="scientific">Chlorella sorokiniana</name>
    <name type="common">Freshwater green alga</name>
    <dbReference type="NCBI Taxonomy" id="3076"/>
    <lineage>
        <taxon>Eukaryota</taxon>
        <taxon>Viridiplantae</taxon>
        <taxon>Chlorophyta</taxon>
        <taxon>core chlorophytes</taxon>
        <taxon>Trebouxiophyceae</taxon>
        <taxon>Chlorellales</taxon>
        <taxon>Chlorellaceae</taxon>
        <taxon>Chlorella clade</taxon>
        <taxon>Chlorella</taxon>
    </lineage>
</organism>
<dbReference type="InterPro" id="IPR050360">
    <property type="entry name" value="MFS_Sugar_Transporters"/>
</dbReference>